<dbReference type="SUPFAM" id="SSF88723">
    <property type="entry name" value="PIN domain-like"/>
    <property type="match status" value="1"/>
</dbReference>
<keyword evidence="2" id="KW-0690">Ribosome biogenesis</keyword>
<dbReference type="InterPro" id="IPR006984">
    <property type="entry name" value="Fcf1/UTP23"/>
</dbReference>
<dbReference type="Gene3D" id="3.50.50.60">
    <property type="entry name" value="FAD/NAD(P)-binding domain"/>
    <property type="match status" value="1"/>
</dbReference>
<dbReference type="Pfam" id="PF05834">
    <property type="entry name" value="Lycopene_cycl"/>
    <property type="match status" value="1"/>
</dbReference>
<evidence type="ECO:0000256" key="1">
    <source>
        <dbReference type="ARBA" id="ARBA00004604"/>
    </source>
</evidence>
<evidence type="ECO:0000256" key="3">
    <source>
        <dbReference type="ARBA" id="ARBA00022552"/>
    </source>
</evidence>
<name>A0A4U5NQE6_POPAL</name>
<dbReference type="STRING" id="43335.A0A4U5NQE6"/>
<dbReference type="CDD" id="cd08553">
    <property type="entry name" value="PIN_Fcf1-like"/>
    <property type="match status" value="1"/>
</dbReference>
<dbReference type="AlphaFoldDB" id="A0A4U5NQE6"/>
<accession>A0A4U5NQE6</accession>
<reference evidence="9" key="1">
    <citation type="submission" date="2018-10" db="EMBL/GenBank/DDBJ databases">
        <title>Population genomic analysis revealed the cold adaptation of white poplar.</title>
        <authorList>
            <person name="Liu Y.-J."/>
        </authorList>
    </citation>
    <scope>NUCLEOTIDE SEQUENCE [LARGE SCALE GENOMIC DNA]</scope>
    <source>
        <strain evidence="9">PAL-ZL1</strain>
    </source>
</reference>
<comment type="subcellular location">
    <subcellularLocation>
        <location evidence="1">Nucleus</location>
        <location evidence="1">Nucleolus</location>
    </subcellularLocation>
</comment>
<dbReference type="InterPro" id="IPR029060">
    <property type="entry name" value="PIN-like_dom_sf"/>
</dbReference>
<dbReference type="InterPro" id="IPR036188">
    <property type="entry name" value="FAD/NAD-bd_sf"/>
</dbReference>
<dbReference type="SUPFAM" id="SSF51905">
    <property type="entry name" value="FAD/NAD(P)-binding domain"/>
    <property type="match status" value="1"/>
</dbReference>
<dbReference type="Pfam" id="PF04900">
    <property type="entry name" value="Fcf1"/>
    <property type="match status" value="1"/>
</dbReference>
<organism evidence="9">
    <name type="scientific">Populus alba</name>
    <name type="common">White poplar</name>
    <dbReference type="NCBI Taxonomy" id="43335"/>
    <lineage>
        <taxon>Eukaryota</taxon>
        <taxon>Viridiplantae</taxon>
        <taxon>Streptophyta</taxon>
        <taxon>Embryophyta</taxon>
        <taxon>Tracheophyta</taxon>
        <taxon>Spermatophyta</taxon>
        <taxon>Magnoliopsida</taxon>
        <taxon>eudicotyledons</taxon>
        <taxon>Gunneridae</taxon>
        <taxon>Pentapetalae</taxon>
        <taxon>rosids</taxon>
        <taxon>fabids</taxon>
        <taxon>Malpighiales</taxon>
        <taxon>Salicaceae</taxon>
        <taxon>Saliceae</taxon>
        <taxon>Populus</taxon>
    </lineage>
</organism>
<evidence type="ECO:0000313" key="9">
    <source>
        <dbReference type="EMBL" id="TKR85878.1"/>
    </source>
</evidence>
<keyword evidence="4" id="KW-0539">Nucleus</keyword>
<evidence type="ECO:0000259" key="8">
    <source>
        <dbReference type="Pfam" id="PF24779"/>
    </source>
</evidence>
<feature type="domain" description="UTP23 sensor motif region" evidence="8">
    <location>
        <begin position="225"/>
        <end position="243"/>
    </location>
</feature>
<gene>
    <name evidence="9" type="ORF">D5086_0000244990</name>
</gene>
<comment type="function">
    <text evidence="5">Involved in rRNA-processing and ribosome biogenesis.</text>
</comment>
<evidence type="ECO:0000256" key="6">
    <source>
        <dbReference type="ARBA" id="ARBA00038503"/>
    </source>
</evidence>
<evidence type="ECO:0000256" key="5">
    <source>
        <dbReference type="ARBA" id="ARBA00037300"/>
    </source>
</evidence>
<protein>
    <recommendedName>
        <fullName evidence="8">UTP23 sensor motif region domain-containing protein</fullName>
    </recommendedName>
</protein>
<comment type="similarity">
    <text evidence="6">Belongs to the UTP23/FCF1 family. UTP23 subfamily.</text>
</comment>
<evidence type="ECO:0000256" key="7">
    <source>
        <dbReference type="SAM" id="MobiDB-lite"/>
    </source>
</evidence>
<dbReference type="EMBL" id="RCHU01000935">
    <property type="protein sequence ID" value="TKR85878.1"/>
    <property type="molecule type" value="Genomic_DNA"/>
</dbReference>
<proteinExistence type="inferred from homology"/>
<dbReference type="GO" id="GO:0006364">
    <property type="term" value="P:rRNA processing"/>
    <property type="evidence" value="ECO:0007669"/>
    <property type="project" value="UniProtKB-KW"/>
</dbReference>
<feature type="region of interest" description="Disordered" evidence="7">
    <location>
        <begin position="187"/>
        <end position="261"/>
    </location>
</feature>
<dbReference type="Gene3D" id="3.40.50.1010">
    <property type="entry name" value="5'-nuclease"/>
    <property type="match status" value="1"/>
</dbReference>
<evidence type="ECO:0000256" key="4">
    <source>
        <dbReference type="ARBA" id="ARBA00023242"/>
    </source>
</evidence>
<feature type="region of interest" description="Disordered" evidence="7">
    <location>
        <begin position="284"/>
        <end position="304"/>
    </location>
</feature>
<dbReference type="FunFam" id="3.40.50.1010:FF:000006">
    <property type="entry name" value="rRNA-processing protein UTP23 homolog"/>
    <property type="match status" value="1"/>
</dbReference>
<evidence type="ECO:0000256" key="2">
    <source>
        <dbReference type="ARBA" id="ARBA00022517"/>
    </source>
</evidence>
<dbReference type="Pfam" id="PF24779">
    <property type="entry name" value="UTP23_sensor"/>
    <property type="match status" value="1"/>
</dbReference>
<feature type="compositionally biased region" description="Acidic residues" evidence="7">
    <location>
        <begin position="191"/>
        <end position="204"/>
    </location>
</feature>
<comment type="caution">
    <text evidence="9">The sequence shown here is derived from an EMBL/GenBank/DDBJ whole genome shotgun (WGS) entry which is preliminary data.</text>
</comment>
<sequence>MRVKKQKRHRRAVRFYTACFGFRQPYKVLCDGTFIHHLIVNNIAPADTAISNILGGSVKLFTTRCVLAELKRLGKSYTESLQAANTLMIARCDHEQNKNAEGCIVEIIGENNPDHFYVGTQDTDMRKKFQEVPGVPLIFGLRNALFLEPPSAFQRQFAKNSEEERSHMTEKEVALLKKRTKDLVENWEIGDSSDENGGPEDENLEMQPQKYSSRKGMKVKDRPQFKRNKAKGPNPLSVQKKKSRQNTNSMSGKESKGGDETATLFRLFPPAPEAKTFLLNHKPTPLISSRKPQTTASRKSHHGIQSSKLGSFLDLKPLSKPESLDFDLSWFDPADRYRCFDVIVIGTGPAGLRLAEQVSRHGVKVCCVDPSPLSMWPSNYGVWVDEFESLGLVDCLDKTWPMTCVYIDDDKTKYLDRPMRSVHVF</sequence>
<keyword evidence="3" id="KW-0698">rRNA processing</keyword>
<dbReference type="InterPro" id="IPR057776">
    <property type="entry name" value="UTP23_sensor"/>
</dbReference>
<feature type="compositionally biased region" description="Polar residues" evidence="7">
    <location>
        <begin position="286"/>
        <end position="304"/>
    </location>
</feature>
<dbReference type="GO" id="GO:0032040">
    <property type="term" value="C:small-subunit processome"/>
    <property type="evidence" value="ECO:0007669"/>
    <property type="project" value="InterPro"/>
</dbReference>
<dbReference type="PANTHER" id="PTHR12416">
    <property type="entry name" value="RRNA-PROCESSING PROTEIN UTP23 HOMOLOG"/>
    <property type="match status" value="1"/>
</dbReference>